<gene>
    <name evidence="4" type="ORF">GRI40_05530</name>
</gene>
<name>A0A6I4TBG8_9SPHN</name>
<dbReference type="EMBL" id="WTZA01000001">
    <property type="protein sequence ID" value="MXO74681.1"/>
    <property type="molecule type" value="Genomic_DNA"/>
</dbReference>
<evidence type="ECO:0000259" key="3">
    <source>
        <dbReference type="PROSITE" id="PS50911"/>
    </source>
</evidence>
<feature type="chain" id="PRO_5026131761" evidence="2">
    <location>
        <begin position="23"/>
        <end position="251"/>
    </location>
</feature>
<feature type="domain" description="Peptidase C51" evidence="3">
    <location>
        <begin position="18"/>
        <end position="143"/>
    </location>
</feature>
<feature type="region of interest" description="Disordered" evidence="1">
    <location>
        <begin position="219"/>
        <end position="251"/>
    </location>
</feature>
<protein>
    <submittedName>
        <fullName evidence="4">CHAP domain-containing protein</fullName>
    </submittedName>
</protein>
<accession>A0A6I4TBG8</accession>
<dbReference type="RefSeq" id="WP_160610416.1">
    <property type="nucleotide sequence ID" value="NZ_WTZA01000001.1"/>
</dbReference>
<dbReference type="InterPro" id="IPR038765">
    <property type="entry name" value="Papain-like_cys_pep_sf"/>
</dbReference>
<dbReference type="OrthoDB" id="7279151at2"/>
<dbReference type="PROSITE" id="PS50911">
    <property type="entry name" value="CHAP"/>
    <property type="match status" value="1"/>
</dbReference>
<dbReference type="Pfam" id="PF05257">
    <property type="entry name" value="CHAP"/>
    <property type="match status" value="1"/>
</dbReference>
<dbReference type="AlphaFoldDB" id="A0A6I4TBG8"/>
<sequence length="251" mass="26346">MKCIASIIALMCALAVSGPAAASASEAFEAPAGQVELAPYLQCVPYARERSGVQIFGDAHTWWDQAEGRYRRGSTPRPGAVMAFRSTGSMVLGHVAAVASVVDSRTVLLDHANWSPINGRRGQVERGVKAVDVSPANDWSQVRVWYAPIGALGITAFPVAGFIYPEPAGGGPFGGRRVLARADHAPATDQPPISPAPSRRFASAFASLGEPRAAMPALAHGMTAGPRPRRTVAEPARPRDPITAAIARYGS</sequence>
<evidence type="ECO:0000256" key="2">
    <source>
        <dbReference type="SAM" id="SignalP"/>
    </source>
</evidence>
<evidence type="ECO:0000256" key="1">
    <source>
        <dbReference type="SAM" id="MobiDB-lite"/>
    </source>
</evidence>
<feature type="signal peptide" evidence="2">
    <location>
        <begin position="1"/>
        <end position="22"/>
    </location>
</feature>
<dbReference type="Proteomes" id="UP000439522">
    <property type="component" value="Unassembled WGS sequence"/>
</dbReference>
<organism evidence="4 5">
    <name type="scientific">Tsuneonella aeria</name>
    <dbReference type="NCBI Taxonomy" id="1837929"/>
    <lineage>
        <taxon>Bacteria</taxon>
        <taxon>Pseudomonadati</taxon>
        <taxon>Pseudomonadota</taxon>
        <taxon>Alphaproteobacteria</taxon>
        <taxon>Sphingomonadales</taxon>
        <taxon>Erythrobacteraceae</taxon>
        <taxon>Tsuneonella</taxon>
    </lineage>
</organism>
<dbReference type="SUPFAM" id="SSF54001">
    <property type="entry name" value="Cysteine proteinases"/>
    <property type="match status" value="1"/>
</dbReference>
<comment type="caution">
    <text evidence="4">The sequence shown here is derived from an EMBL/GenBank/DDBJ whole genome shotgun (WGS) entry which is preliminary data.</text>
</comment>
<evidence type="ECO:0000313" key="4">
    <source>
        <dbReference type="EMBL" id="MXO74681.1"/>
    </source>
</evidence>
<keyword evidence="2" id="KW-0732">Signal</keyword>
<proteinExistence type="predicted"/>
<evidence type="ECO:0000313" key="5">
    <source>
        <dbReference type="Proteomes" id="UP000439522"/>
    </source>
</evidence>
<reference evidence="4 5" key="1">
    <citation type="submission" date="2019-12" db="EMBL/GenBank/DDBJ databases">
        <title>Genomic-based taxomic classification of the family Erythrobacteraceae.</title>
        <authorList>
            <person name="Xu L."/>
        </authorList>
    </citation>
    <scope>NUCLEOTIDE SEQUENCE [LARGE SCALE GENOMIC DNA]</scope>
    <source>
        <strain evidence="4 5">100921-2</strain>
    </source>
</reference>
<dbReference type="InterPro" id="IPR007921">
    <property type="entry name" value="CHAP_dom"/>
</dbReference>
<keyword evidence="5" id="KW-1185">Reference proteome</keyword>
<dbReference type="Gene3D" id="3.90.1720.10">
    <property type="entry name" value="endopeptidase domain like (from Nostoc punctiforme)"/>
    <property type="match status" value="1"/>
</dbReference>